<dbReference type="Proteomes" id="UP000184292">
    <property type="component" value="Unassembled WGS sequence"/>
</dbReference>
<dbReference type="Pfam" id="PF03713">
    <property type="entry name" value="DUF305"/>
    <property type="match status" value="1"/>
</dbReference>
<dbReference type="Gene3D" id="1.20.1260.10">
    <property type="match status" value="1"/>
</dbReference>
<evidence type="ECO:0000313" key="4">
    <source>
        <dbReference type="Proteomes" id="UP000184292"/>
    </source>
</evidence>
<dbReference type="STRING" id="1447782.SAMN05444417_0420"/>
<reference evidence="3 4" key="1">
    <citation type="submission" date="2016-11" db="EMBL/GenBank/DDBJ databases">
        <authorList>
            <person name="Jaros S."/>
            <person name="Januszkiewicz K."/>
            <person name="Wedrychowicz H."/>
        </authorList>
    </citation>
    <scope>NUCLEOTIDE SEQUENCE [LARGE SCALE GENOMIC DNA]</scope>
    <source>
        <strain evidence="3 4">DSM 100565</strain>
    </source>
</reference>
<keyword evidence="4" id="KW-1185">Reference proteome</keyword>
<dbReference type="RefSeq" id="WP_342068321.1">
    <property type="nucleotide sequence ID" value="NZ_FQYO01000001.1"/>
</dbReference>
<proteinExistence type="predicted"/>
<gene>
    <name evidence="3" type="ORF">SAMN05444417_0420</name>
</gene>
<protein>
    <submittedName>
        <fullName evidence="3">Uncharacterized conserved protein, DUF305 family</fullName>
    </submittedName>
</protein>
<evidence type="ECO:0000313" key="3">
    <source>
        <dbReference type="EMBL" id="SHI35538.1"/>
    </source>
</evidence>
<organism evidence="3 4">
    <name type="scientific">Wenxinia saemankumensis</name>
    <dbReference type="NCBI Taxonomy" id="1447782"/>
    <lineage>
        <taxon>Bacteria</taxon>
        <taxon>Pseudomonadati</taxon>
        <taxon>Pseudomonadota</taxon>
        <taxon>Alphaproteobacteria</taxon>
        <taxon>Rhodobacterales</taxon>
        <taxon>Roseobacteraceae</taxon>
        <taxon>Wenxinia</taxon>
    </lineage>
</organism>
<dbReference type="PANTHER" id="PTHR36933">
    <property type="entry name" value="SLL0788 PROTEIN"/>
    <property type="match status" value="1"/>
</dbReference>
<accession>A0A1M6AGV6</accession>
<dbReference type="AlphaFoldDB" id="A0A1M6AGV6"/>
<dbReference type="PANTHER" id="PTHR36933:SF1">
    <property type="entry name" value="SLL0788 PROTEIN"/>
    <property type="match status" value="1"/>
</dbReference>
<evidence type="ECO:0000259" key="2">
    <source>
        <dbReference type="Pfam" id="PF03713"/>
    </source>
</evidence>
<sequence>MTRGRWIAGGLSVALAVPGAGLAQMADHGAHGDDPMPMMQQGAMSEDMRAGMEAMMRPMMQEMMRGMMAQDGAVPSGGHGGHMATDAPRPAGSPSTEAYRAANMAMHSAMDIEFTDDADIDFARGMIGHHQGAIDMARIVLEHGEDPDLRQLAEEIIAAQEAEIAFLRNWIAETAE</sequence>
<dbReference type="InterPro" id="IPR005183">
    <property type="entry name" value="DUF305_CopM-like"/>
</dbReference>
<dbReference type="EMBL" id="FQYO01000001">
    <property type="protein sequence ID" value="SHI35538.1"/>
    <property type="molecule type" value="Genomic_DNA"/>
</dbReference>
<dbReference type="InterPro" id="IPR012347">
    <property type="entry name" value="Ferritin-like"/>
</dbReference>
<feature type="region of interest" description="Disordered" evidence="1">
    <location>
        <begin position="75"/>
        <end position="95"/>
    </location>
</feature>
<name>A0A1M6AGV6_9RHOB</name>
<feature type="domain" description="DUF305" evidence="2">
    <location>
        <begin position="62"/>
        <end position="170"/>
    </location>
</feature>
<evidence type="ECO:0000256" key="1">
    <source>
        <dbReference type="SAM" id="MobiDB-lite"/>
    </source>
</evidence>